<name>A0ABW1SHH4_9LACO</name>
<accession>A0ABW1SHH4</accession>
<keyword evidence="6" id="KW-1185">Reference proteome</keyword>
<sequence length="275" mass="30023">MDVQALKQKATELRKATCKMIYASKTGHTGSDLSCTDILVALYYGVMHQTAATFTDPNRDRYIQSKGHAVEILWNVLADRGYFPKSDLKTYSQFNSPYIGHPNNHVNGIEMNTGSLGHGLALSVGVAKAAKMDGRSYHTYTLMGDGEQAEGSVWEAAMAASNFKLDNLTAIIDHNGLQISGKTVDVMNSEPLKAKYEAFGWHVIEIPGNDMQAIVTALETKPVAGKPTLILADTTKGCGVKFAENKAEWHHKVPTAEQYQAALDTFNQELKEGAK</sequence>
<evidence type="ECO:0000259" key="4">
    <source>
        <dbReference type="Pfam" id="PF00456"/>
    </source>
</evidence>
<dbReference type="EMBL" id="JBHSSE010000003">
    <property type="protein sequence ID" value="MFC6200674.1"/>
    <property type="molecule type" value="Genomic_DNA"/>
</dbReference>
<protein>
    <submittedName>
        <fullName evidence="5">Transketolase</fullName>
    </submittedName>
</protein>
<dbReference type="PANTHER" id="PTHR47514">
    <property type="entry name" value="TRANSKETOLASE N-TERMINAL SECTION-RELATED"/>
    <property type="match status" value="1"/>
</dbReference>
<dbReference type="RefSeq" id="WP_137614979.1">
    <property type="nucleotide sequence ID" value="NZ_BJDI01000001.1"/>
</dbReference>
<reference evidence="6" key="1">
    <citation type="journal article" date="2019" name="Int. J. Syst. Evol. Microbiol.">
        <title>The Global Catalogue of Microorganisms (GCM) 10K type strain sequencing project: providing services to taxonomists for standard genome sequencing and annotation.</title>
        <authorList>
            <consortium name="The Broad Institute Genomics Platform"/>
            <consortium name="The Broad Institute Genome Sequencing Center for Infectious Disease"/>
            <person name="Wu L."/>
            <person name="Ma J."/>
        </authorList>
    </citation>
    <scope>NUCLEOTIDE SEQUENCE [LARGE SCALE GENOMIC DNA]</scope>
    <source>
        <strain evidence="6">CCM 8930</strain>
    </source>
</reference>
<keyword evidence="3" id="KW-0786">Thiamine pyrophosphate</keyword>
<evidence type="ECO:0000256" key="2">
    <source>
        <dbReference type="ARBA" id="ARBA00007131"/>
    </source>
</evidence>
<comment type="caution">
    <text evidence="5">The sequence shown here is derived from an EMBL/GenBank/DDBJ whole genome shotgun (WGS) entry which is preliminary data.</text>
</comment>
<evidence type="ECO:0000313" key="6">
    <source>
        <dbReference type="Proteomes" id="UP001596171"/>
    </source>
</evidence>
<comment type="cofactor">
    <cofactor evidence="1">
        <name>thiamine diphosphate</name>
        <dbReference type="ChEBI" id="CHEBI:58937"/>
    </cofactor>
</comment>
<gene>
    <name evidence="5" type="ORF">ACFP1L_02030</name>
</gene>
<proteinExistence type="inferred from homology"/>
<comment type="similarity">
    <text evidence="2">Belongs to the transketolase family.</text>
</comment>
<dbReference type="Gene3D" id="3.40.50.970">
    <property type="match status" value="1"/>
</dbReference>
<evidence type="ECO:0000313" key="5">
    <source>
        <dbReference type="EMBL" id="MFC6200674.1"/>
    </source>
</evidence>
<feature type="domain" description="Transketolase N-terminal" evidence="4">
    <location>
        <begin position="10"/>
        <end position="251"/>
    </location>
</feature>
<dbReference type="SUPFAM" id="SSF52518">
    <property type="entry name" value="Thiamin diphosphate-binding fold (THDP-binding)"/>
    <property type="match status" value="1"/>
</dbReference>
<evidence type="ECO:0000256" key="3">
    <source>
        <dbReference type="ARBA" id="ARBA00023052"/>
    </source>
</evidence>
<dbReference type="PANTHER" id="PTHR47514:SF1">
    <property type="entry name" value="TRANSKETOLASE N-TERMINAL SECTION-RELATED"/>
    <property type="match status" value="1"/>
</dbReference>
<dbReference type="CDD" id="cd02012">
    <property type="entry name" value="TPP_TK"/>
    <property type="match status" value="1"/>
</dbReference>
<dbReference type="InterPro" id="IPR029061">
    <property type="entry name" value="THDP-binding"/>
</dbReference>
<dbReference type="Pfam" id="PF00456">
    <property type="entry name" value="Transketolase_N"/>
    <property type="match status" value="1"/>
</dbReference>
<organism evidence="5 6">
    <name type="scientific">Lactiplantibacillus nangangensis</name>
    <dbReference type="NCBI Taxonomy" id="2559917"/>
    <lineage>
        <taxon>Bacteria</taxon>
        <taxon>Bacillati</taxon>
        <taxon>Bacillota</taxon>
        <taxon>Bacilli</taxon>
        <taxon>Lactobacillales</taxon>
        <taxon>Lactobacillaceae</taxon>
        <taxon>Lactiplantibacillus</taxon>
    </lineage>
</organism>
<dbReference type="Proteomes" id="UP001596171">
    <property type="component" value="Unassembled WGS sequence"/>
</dbReference>
<evidence type="ECO:0000256" key="1">
    <source>
        <dbReference type="ARBA" id="ARBA00001964"/>
    </source>
</evidence>
<dbReference type="InterPro" id="IPR005474">
    <property type="entry name" value="Transketolase_N"/>
</dbReference>